<comment type="pathway">
    <text evidence="1">Secondary metabolite biosynthesis; terpenoid biosynthesis.</text>
</comment>
<dbReference type="GO" id="GO:0010333">
    <property type="term" value="F:terpene synthase activity"/>
    <property type="evidence" value="ECO:0007669"/>
    <property type="project" value="InterPro"/>
</dbReference>
<dbReference type="InterPro" id="IPR008949">
    <property type="entry name" value="Isoprenoid_synthase_dom_sf"/>
</dbReference>
<dbReference type="OrthoDB" id="1877784at2759"/>
<proteinExistence type="predicted"/>
<evidence type="ECO:0000313" key="4">
    <source>
        <dbReference type="EMBL" id="RWR77291.1"/>
    </source>
</evidence>
<reference evidence="4 5" key="1">
    <citation type="journal article" date="2019" name="Nat. Plants">
        <title>Stout camphor tree genome fills gaps in understanding of flowering plant genome evolution.</title>
        <authorList>
            <person name="Chaw S.M."/>
            <person name="Liu Y.C."/>
            <person name="Wu Y.W."/>
            <person name="Wang H.Y."/>
            <person name="Lin C.I."/>
            <person name="Wu C.S."/>
            <person name="Ke H.M."/>
            <person name="Chang L.Y."/>
            <person name="Hsu C.Y."/>
            <person name="Yang H.T."/>
            <person name="Sudianto E."/>
            <person name="Hsu M.H."/>
            <person name="Wu K.P."/>
            <person name="Wang L.N."/>
            <person name="Leebens-Mack J.H."/>
            <person name="Tsai I.J."/>
        </authorList>
    </citation>
    <scope>NUCLEOTIDE SEQUENCE [LARGE SCALE GENOMIC DNA]</scope>
    <source>
        <strain evidence="5">cv. Chaw 1501</strain>
        <tissue evidence="4">Young leaves</tissue>
    </source>
</reference>
<organism evidence="4 5">
    <name type="scientific">Cinnamomum micranthum f. kanehirae</name>
    <dbReference type="NCBI Taxonomy" id="337451"/>
    <lineage>
        <taxon>Eukaryota</taxon>
        <taxon>Viridiplantae</taxon>
        <taxon>Streptophyta</taxon>
        <taxon>Embryophyta</taxon>
        <taxon>Tracheophyta</taxon>
        <taxon>Spermatophyta</taxon>
        <taxon>Magnoliopsida</taxon>
        <taxon>Magnoliidae</taxon>
        <taxon>Laurales</taxon>
        <taxon>Lauraceae</taxon>
        <taxon>Cinnamomum</taxon>
    </lineage>
</organism>
<gene>
    <name evidence="4" type="ORF">CKAN_00577100</name>
</gene>
<dbReference type="EMBL" id="QPKB01000002">
    <property type="protein sequence ID" value="RWR77291.1"/>
    <property type="molecule type" value="Genomic_DNA"/>
</dbReference>
<dbReference type="GO" id="GO:0000287">
    <property type="term" value="F:magnesium ion binding"/>
    <property type="evidence" value="ECO:0007669"/>
    <property type="project" value="InterPro"/>
</dbReference>
<keyword evidence="2" id="KW-0479">Metal-binding</keyword>
<dbReference type="GO" id="GO:0016114">
    <property type="term" value="P:terpenoid biosynthetic process"/>
    <property type="evidence" value="ECO:0007669"/>
    <property type="project" value="InterPro"/>
</dbReference>
<dbReference type="Gene3D" id="1.10.600.10">
    <property type="entry name" value="Farnesyl Diphosphate Synthase"/>
    <property type="match status" value="1"/>
</dbReference>
<dbReference type="InterPro" id="IPR005630">
    <property type="entry name" value="Terpene_synthase_metal-bd"/>
</dbReference>
<accession>A0A443NFJ7</accession>
<dbReference type="SUPFAM" id="SSF48239">
    <property type="entry name" value="Terpenoid cyclases/Protein prenyltransferases"/>
    <property type="match status" value="1"/>
</dbReference>
<dbReference type="InterPro" id="IPR036965">
    <property type="entry name" value="Terpene_synth_N_sf"/>
</dbReference>
<dbReference type="Gene3D" id="1.50.10.130">
    <property type="entry name" value="Terpene synthase, N-terminal domain"/>
    <property type="match status" value="1"/>
</dbReference>
<evidence type="ECO:0000259" key="3">
    <source>
        <dbReference type="Pfam" id="PF03936"/>
    </source>
</evidence>
<name>A0A443NFJ7_9MAGN</name>
<dbReference type="Proteomes" id="UP000283530">
    <property type="component" value="Unassembled WGS sequence"/>
</dbReference>
<protein>
    <submittedName>
        <fullName evidence="4">Terpene synthase 4</fullName>
    </submittedName>
</protein>
<dbReference type="AlphaFoldDB" id="A0A443NFJ7"/>
<evidence type="ECO:0000256" key="2">
    <source>
        <dbReference type="ARBA" id="ARBA00022723"/>
    </source>
</evidence>
<keyword evidence="5" id="KW-1185">Reference proteome</keyword>
<evidence type="ECO:0000313" key="5">
    <source>
        <dbReference type="Proteomes" id="UP000283530"/>
    </source>
</evidence>
<dbReference type="SUPFAM" id="SSF48576">
    <property type="entry name" value="Terpenoid synthases"/>
    <property type="match status" value="1"/>
</dbReference>
<dbReference type="InterPro" id="IPR008930">
    <property type="entry name" value="Terpenoid_cyclase/PrenylTrfase"/>
</dbReference>
<sequence>MNYIWVHVMEDIFNKFKKEGGSFKAGLCEDAMGLLSMNAAVPLGVKGEAILEEAQELFGLPEKFGFFRDRLLENYLLAIGVVVEPQYSRCRIEMTKAIVLMTAMADIYDVHGLPDELKVFTDTINRWDLEGIDQLPEYMKLHYLELYNTTNETAYIILKEKDSMLHII</sequence>
<dbReference type="Pfam" id="PF03936">
    <property type="entry name" value="Terpene_synth_C"/>
    <property type="match status" value="1"/>
</dbReference>
<feature type="domain" description="Terpene synthase metal-binding" evidence="3">
    <location>
        <begin position="59"/>
        <end position="163"/>
    </location>
</feature>
<dbReference type="PANTHER" id="PTHR31225">
    <property type="entry name" value="OS04G0344100 PROTEIN-RELATED"/>
    <property type="match status" value="1"/>
</dbReference>
<evidence type="ECO:0000256" key="1">
    <source>
        <dbReference type="ARBA" id="ARBA00004721"/>
    </source>
</evidence>
<comment type="caution">
    <text evidence="4">The sequence shown here is derived from an EMBL/GenBank/DDBJ whole genome shotgun (WGS) entry which is preliminary data.</text>
</comment>
<dbReference type="InterPro" id="IPR050148">
    <property type="entry name" value="Terpene_synthase-like"/>
</dbReference>